<comment type="caution">
    <text evidence="1">The sequence shown here is derived from an EMBL/GenBank/DDBJ whole genome shotgun (WGS) entry which is preliminary data.</text>
</comment>
<dbReference type="InterPro" id="IPR027434">
    <property type="entry name" value="Homing_endonucl"/>
</dbReference>
<reference evidence="1 2" key="1">
    <citation type="submission" date="2020-07" db="EMBL/GenBank/DDBJ databases">
        <title>Sequencing the genomes of 1000 actinobacteria strains.</title>
        <authorList>
            <person name="Klenk H.-P."/>
        </authorList>
    </citation>
    <scope>NUCLEOTIDE SEQUENCE [LARGE SCALE GENOMIC DNA]</scope>
    <source>
        <strain evidence="1 2">DSM 18965</strain>
    </source>
</reference>
<dbReference type="AlphaFoldDB" id="A0A7Y9F4E9"/>
<dbReference type="EMBL" id="JACCBE010000001">
    <property type="protein sequence ID" value="NYD59372.1"/>
    <property type="molecule type" value="Genomic_DNA"/>
</dbReference>
<evidence type="ECO:0000313" key="2">
    <source>
        <dbReference type="Proteomes" id="UP000516957"/>
    </source>
</evidence>
<dbReference type="Proteomes" id="UP000516957">
    <property type="component" value="Unassembled WGS sequence"/>
</dbReference>
<name>A0A7Y9F4E9_9ACTN</name>
<protein>
    <recommendedName>
        <fullName evidence="3">Transcriptional regulator</fullName>
    </recommendedName>
</protein>
<accession>A0A7Y9F4E9</accession>
<evidence type="ECO:0008006" key="3">
    <source>
        <dbReference type="Google" id="ProtNLM"/>
    </source>
</evidence>
<organism evidence="1 2">
    <name type="scientific">Nocardioides marinisabuli</name>
    <dbReference type="NCBI Taxonomy" id="419476"/>
    <lineage>
        <taxon>Bacteria</taxon>
        <taxon>Bacillati</taxon>
        <taxon>Actinomycetota</taxon>
        <taxon>Actinomycetes</taxon>
        <taxon>Propionibacteriales</taxon>
        <taxon>Nocardioidaceae</taxon>
        <taxon>Nocardioides</taxon>
    </lineage>
</organism>
<evidence type="ECO:0000313" key="1">
    <source>
        <dbReference type="EMBL" id="NYD59372.1"/>
    </source>
</evidence>
<keyword evidence="2" id="KW-1185">Reference proteome</keyword>
<dbReference type="Gene3D" id="3.10.28.10">
    <property type="entry name" value="Homing endonucleases"/>
    <property type="match status" value="1"/>
</dbReference>
<dbReference type="RefSeq" id="WP_179616831.1">
    <property type="nucleotide sequence ID" value="NZ_CP059163.1"/>
</dbReference>
<sequence length="246" mass="27335">MHPATVRQAAETLLARGLGPSEVARLLGVPRTTVRDWSRPRTHAPRGECPRCTSAPLASTYAALLGFYLGDGHVSRAARYHALRISCDAGYPGIVDDVAGLLVDVRPGARVFRVAAPGVVVVQAHWQHWPCLLPQHGPGRKHERPIRLQRWQEEAVRRDPGGFLRGLLHSDGCRVHNWTRKQVRGETRRYDYPRWQFSNRSEDILALCCWALDLVGVAWRRSSPTVVSVSTRAGVARVDALVGPKT</sequence>
<dbReference type="GO" id="GO:0016539">
    <property type="term" value="P:intein-mediated protein splicing"/>
    <property type="evidence" value="ECO:0007669"/>
    <property type="project" value="InterPro"/>
</dbReference>
<gene>
    <name evidence="1" type="ORF">BKA08_003610</name>
</gene>
<proteinExistence type="predicted"/>
<dbReference type="PRINTS" id="PR00379">
    <property type="entry name" value="INTEIN"/>
</dbReference>
<dbReference type="InterPro" id="IPR006142">
    <property type="entry name" value="INTEIN"/>
</dbReference>